<dbReference type="Proteomes" id="UP000580250">
    <property type="component" value="Unassembled WGS sequence"/>
</dbReference>
<evidence type="ECO:0000259" key="1">
    <source>
        <dbReference type="SMART" id="SM00992"/>
    </source>
</evidence>
<dbReference type="GO" id="GO:0005634">
    <property type="term" value="C:nucleus"/>
    <property type="evidence" value="ECO:0007669"/>
    <property type="project" value="TreeGrafter"/>
</dbReference>
<dbReference type="InterPro" id="IPR011722">
    <property type="entry name" value="Hemimethylated_DNA-bd_dom"/>
</dbReference>
<dbReference type="SUPFAM" id="SSF141255">
    <property type="entry name" value="YccV-like"/>
    <property type="match status" value="1"/>
</dbReference>
<protein>
    <recommendedName>
        <fullName evidence="1">Hemimethylated DNA-binding domain-containing protein</fullName>
    </recommendedName>
</protein>
<dbReference type="PANTHER" id="PTHR14289">
    <property type="entry name" value="F-BOX ONLY PROTEIN 3"/>
    <property type="match status" value="1"/>
</dbReference>
<dbReference type="OrthoDB" id="5913487at2759"/>
<organism evidence="2 3">
    <name type="scientific">Meloidogyne enterolobii</name>
    <name type="common">Root-knot nematode worm</name>
    <name type="synonym">Meloidogyne mayaguensis</name>
    <dbReference type="NCBI Taxonomy" id="390850"/>
    <lineage>
        <taxon>Eukaryota</taxon>
        <taxon>Metazoa</taxon>
        <taxon>Ecdysozoa</taxon>
        <taxon>Nematoda</taxon>
        <taxon>Chromadorea</taxon>
        <taxon>Rhabditida</taxon>
        <taxon>Tylenchina</taxon>
        <taxon>Tylenchomorpha</taxon>
        <taxon>Tylenchoidea</taxon>
        <taxon>Meloidogynidae</taxon>
        <taxon>Meloidogyninae</taxon>
        <taxon>Meloidogyne</taxon>
    </lineage>
</organism>
<gene>
    <name evidence="2" type="ORF">MENT_LOCUS37357</name>
</gene>
<proteinExistence type="predicted"/>
<dbReference type="PANTHER" id="PTHR14289:SF16">
    <property type="entry name" value="POLYMERASE DELTA-INTERACTING PROTEIN 2"/>
    <property type="match status" value="1"/>
</dbReference>
<evidence type="ECO:0000313" key="3">
    <source>
        <dbReference type="Proteomes" id="UP000580250"/>
    </source>
</evidence>
<dbReference type="GO" id="GO:0070987">
    <property type="term" value="P:error-free translesion synthesis"/>
    <property type="evidence" value="ECO:0007669"/>
    <property type="project" value="TreeGrafter"/>
</dbReference>
<reference evidence="2 3" key="1">
    <citation type="submission" date="2020-08" db="EMBL/GenBank/DDBJ databases">
        <authorList>
            <person name="Koutsovoulos G."/>
            <person name="Danchin GJ E."/>
        </authorList>
    </citation>
    <scope>NUCLEOTIDE SEQUENCE [LARGE SCALE GENOMIC DNA]</scope>
</reference>
<dbReference type="EMBL" id="CAJEWN010000523">
    <property type="protein sequence ID" value="CAD2184968.1"/>
    <property type="molecule type" value="Genomic_DNA"/>
</dbReference>
<evidence type="ECO:0000313" key="2">
    <source>
        <dbReference type="EMBL" id="CAD2184968.1"/>
    </source>
</evidence>
<feature type="domain" description="Hemimethylated DNA-binding" evidence="1">
    <location>
        <begin position="56"/>
        <end position="180"/>
    </location>
</feature>
<sequence length="351" mass="40666">MVKKMCKTLGMLNVLASRAFTTSNIRALRFGSQRTQQSDIFQVGAFLPENSKSQIYQKGQLFVHKIFAYRGIIVKSTNCVIYSRRSVNTPLEESFYYQVLIDSDDWNEMHFPYNLTTCLNSIGNMEQKNKTEYNGMDIVAHDEIRPYQNLQNLTDETPPIKNEHIYQCFPTPNLLEEDLKRERECFIQGAVFETETFQQGLEFNQLLPQAVYKHLTDLNEVQVIPFYLGINGRGDGQNFHLWRCLFRIRNLGKKVVKLQDIKLDTSTLDGYYTSLEESLSENLAKKLTPTKSVTQFALHFELPIRCVKGNTLCGYFIAEDDQKRKIKLIIPLTPLDSNQIYSQEQMETVSF</sequence>
<dbReference type="GO" id="GO:0042645">
    <property type="term" value="C:mitochondrial nucleoid"/>
    <property type="evidence" value="ECO:0007669"/>
    <property type="project" value="TreeGrafter"/>
</dbReference>
<accession>A0A6V7WDA3</accession>
<comment type="caution">
    <text evidence="2">The sequence shown here is derived from an EMBL/GenBank/DDBJ whole genome shotgun (WGS) entry which is preliminary data.</text>
</comment>
<dbReference type="InterPro" id="IPR036623">
    <property type="entry name" value="Hemimethylated_DNA-bd_sf"/>
</dbReference>
<name>A0A6V7WDA3_MELEN</name>
<dbReference type="AlphaFoldDB" id="A0A6V7WDA3"/>
<dbReference type="GO" id="GO:0003677">
    <property type="term" value="F:DNA binding"/>
    <property type="evidence" value="ECO:0007669"/>
    <property type="project" value="InterPro"/>
</dbReference>
<dbReference type="SMART" id="SM00992">
    <property type="entry name" value="YccV-like"/>
    <property type="match status" value="1"/>
</dbReference>